<keyword evidence="1" id="KW-0472">Membrane</keyword>
<protein>
    <recommendedName>
        <fullName evidence="4">NERD domain-containing protein</fullName>
    </recommendedName>
</protein>
<gene>
    <name evidence="2" type="ORF">GOODEAATRI_017808</name>
</gene>
<feature type="transmembrane region" description="Helical" evidence="1">
    <location>
        <begin position="35"/>
        <end position="54"/>
    </location>
</feature>
<evidence type="ECO:0000256" key="1">
    <source>
        <dbReference type="SAM" id="Phobius"/>
    </source>
</evidence>
<keyword evidence="3" id="KW-1185">Reference proteome</keyword>
<evidence type="ECO:0000313" key="3">
    <source>
        <dbReference type="Proteomes" id="UP001476798"/>
    </source>
</evidence>
<dbReference type="EMBL" id="JAHRIO010031458">
    <property type="protein sequence ID" value="MEQ2168730.1"/>
    <property type="molecule type" value="Genomic_DNA"/>
</dbReference>
<sequence length="178" mass="20494">MVLYVTTQFCTENTVYRVVVGLWLKSPLCRMIGRIFYLVIVIAQISIRILRLFWAHRSLAPRPDPSQHLGPLIIKSQNFTDKCHMMEVARRIGSRRQGQKGSAHKNPRISFFNDYSAEVVQRRKTFDGMKARNVDYLLIYPATLWVVVDGKQWRFDSPGEAASFVSSLEQNSDNTIAE</sequence>
<organism evidence="2 3">
    <name type="scientific">Goodea atripinnis</name>
    <dbReference type="NCBI Taxonomy" id="208336"/>
    <lineage>
        <taxon>Eukaryota</taxon>
        <taxon>Metazoa</taxon>
        <taxon>Chordata</taxon>
        <taxon>Craniata</taxon>
        <taxon>Vertebrata</taxon>
        <taxon>Euteleostomi</taxon>
        <taxon>Actinopterygii</taxon>
        <taxon>Neopterygii</taxon>
        <taxon>Teleostei</taxon>
        <taxon>Neoteleostei</taxon>
        <taxon>Acanthomorphata</taxon>
        <taxon>Ovalentaria</taxon>
        <taxon>Atherinomorphae</taxon>
        <taxon>Cyprinodontiformes</taxon>
        <taxon>Goodeidae</taxon>
        <taxon>Goodea</taxon>
    </lineage>
</organism>
<keyword evidence="1" id="KW-0812">Transmembrane</keyword>
<evidence type="ECO:0000313" key="2">
    <source>
        <dbReference type="EMBL" id="MEQ2168730.1"/>
    </source>
</evidence>
<dbReference type="Proteomes" id="UP001476798">
    <property type="component" value="Unassembled WGS sequence"/>
</dbReference>
<comment type="caution">
    <text evidence="2">The sequence shown here is derived from an EMBL/GenBank/DDBJ whole genome shotgun (WGS) entry which is preliminary data.</text>
</comment>
<reference evidence="2 3" key="1">
    <citation type="submission" date="2021-06" db="EMBL/GenBank/DDBJ databases">
        <authorList>
            <person name="Palmer J.M."/>
        </authorList>
    </citation>
    <scope>NUCLEOTIDE SEQUENCE [LARGE SCALE GENOMIC DNA]</scope>
    <source>
        <strain evidence="2 3">GA_2019</strain>
        <tissue evidence="2">Muscle</tissue>
    </source>
</reference>
<keyword evidence="1" id="KW-1133">Transmembrane helix</keyword>
<dbReference type="InterPro" id="IPR042566">
    <property type="entry name" value="L1_C"/>
</dbReference>
<accession>A0ABV0NBD1</accession>
<name>A0ABV0NBD1_9TELE</name>
<dbReference type="Gene3D" id="3.30.250.20">
    <property type="entry name" value="L1 transposable element, C-terminal domain"/>
    <property type="match status" value="1"/>
</dbReference>
<proteinExistence type="predicted"/>
<evidence type="ECO:0008006" key="4">
    <source>
        <dbReference type="Google" id="ProtNLM"/>
    </source>
</evidence>